<evidence type="ECO:0000259" key="3">
    <source>
        <dbReference type="SMART" id="SM01008"/>
    </source>
</evidence>
<sequence length="765" mass="79961">MSILGNRVQRIEDVRFLLGQGRYVANVAPPDAAAVVFARSSMAHAKLLAVELDQARRMPGVLAVVDAESLGANPAPGSSPIPRPDFLQRHLLATDRVRFVGQPIAAIVADTLSQAIDAAEAVVVDYEPLDAVIDPRRAGAHTTTLYDELRSNVLPAMPLAEAPIPDFSDCDVVLTMEISNSRMSAAPIEPRVAAAQWHADDTLTCWSSTQGPHATRSQLAVVAGLPDQSVRVIVPDLGGGFGAKSGPGLEECALGCLSRIVQRPVLWVESRTENLQAMCHGRAQYHTVTMGGRADGRITHYHLHNLVDAGYTPTGAGFLPFLTGMVAQGCYDIGKVAYTFETVLTNTSTIGAFRGAGRPEAIATLERAVDLFAAEAGIDPVEVRRCNFIEPDSFPFATKTGSVYDSGRFAEGLRLACDIAGYEQLRSDQATRRESGSKKLLGIGVASFVEVTASTTSGPGTEYGAVTLLNDGSFRVDFGATAMGQGTETTVAMIAADGLGVGVEQITLRSGDTNTIPHSNITVGARTTQVLGPTMVDASRQMVEAAKSIAAQLLEAAADDVVFDQGTGAFAVAGTPAISIDWPAIAAATEVPLATVGEFAQESPTYPSGANIAVVEVDAETGSVELLRLIAADDAGTVINPMLAEGQVHGGLGAGVAQALYEEIVYDVDGNLLTSNFADYSILSAPEVPSFETTHYETPSPNNPLGAKGIGESGAIGSTAAVQNAVIDAIRHLGVKHLDMPMTPQKVWAAIANASAPTPTKAPSN</sequence>
<dbReference type="InterPro" id="IPR046867">
    <property type="entry name" value="AldOxase/xan_DH_MoCoBD2"/>
</dbReference>
<dbReference type="Pfam" id="PF20256">
    <property type="entry name" value="MoCoBD_2"/>
    <property type="match status" value="1"/>
</dbReference>
<dbReference type="PANTHER" id="PTHR11908:SF132">
    <property type="entry name" value="ALDEHYDE OXIDASE 1-RELATED"/>
    <property type="match status" value="1"/>
</dbReference>
<dbReference type="Gene3D" id="3.30.365.10">
    <property type="entry name" value="Aldehyde oxidase/xanthine dehydrogenase, molybdopterin binding domain"/>
    <property type="match status" value="4"/>
</dbReference>
<dbReference type="PANTHER" id="PTHR11908">
    <property type="entry name" value="XANTHINE DEHYDROGENASE"/>
    <property type="match status" value="1"/>
</dbReference>
<dbReference type="Pfam" id="PF01315">
    <property type="entry name" value="Ald_Xan_dh_C"/>
    <property type="match status" value="1"/>
</dbReference>
<dbReference type="Pfam" id="PF02738">
    <property type="entry name" value="MoCoBD_1"/>
    <property type="match status" value="1"/>
</dbReference>
<organism evidence="4">
    <name type="scientific">marine metagenome</name>
    <dbReference type="NCBI Taxonomy" id="408172"/>
    <lineage>
        <taxon>unclassified sequences</taxon>
        <taxon>metagenomes</taxon>
        <taxon>ecological metagenomes</taxon>
    </lineage>
</organism>
<dbReference type="AlphaFoldDB" id="A0A381X2Y1"/>
<dbReference type="InterPro" id="IPR036856">
    <property type="entry name" value="Ald_Oxase/Xan_DH_a/b_sf"/>
</dbReference>
<dbReference type="GO" id="GO:0005506">
    <property type="term" value="F:iron ion binding"/>
    <property type="evidence" value="ECO:0007669"/>
    <property type="project" value="InterPro"/>
</dbReference>
<dbReference type="InterPro" id="IPR000674">
    <property type="entry name" value="Ald_Oxase/Xan_DH_a/b"/>
</dbReference>
<accession>A0A381X2Y1</accession>
<keyword evidence="2" id="KW-0560">Oxidoreductase</keyword>
<keyword evidence="1" id="KW-0500">Molybdenum</keyword>
<protein>
    <recommendedName>
        <fullName evidence="3">Aldehyde oxidase/xanthine dehydrogenase a/b hammerhead domain-containing protein</fullName>
    </recommendedName>
</protein>
<dbReference type="Gene3D" id="3.90.1170.50">
    <property type="entry name" value="Aldehyde oxidase/xanthine dehydrogenase, a/b hammerhead"/>
    <property type="match status" value="1"/>
</dbReference>
<reference evidence="4" key="1">
    <citation type="submission" date="2018-05" db="EMBL/GenBank/DDBJ databases">
        <authorList>
            <person name="Lanie J.A."/>
            <person name="Ng W.-L."/>
            <person name="Kazmierczak K.M."/>
            <person name="Andrzejewski T.M."/>
            <person name="Davidsen T.M."/>
            <person name="Wayne K.J."/>
            <person name="Tettelin H."/>
            <person name="Glass J.I."/>
            <person name="Rusch D."/>
            <person name="Podicherti R."/>
            <person name="Tsui H.-C.T."/>
            <person name="Winkler M.E."/>
        </authorList>
    </citation>
    <scope>NUCLEOTIDE SEQUENCE</scope>
</reference>
<dbReference type="InterPro" id="IPR016208">
    <property type="entry name" value="Ald_Oxase/xanthine_DH-like"/>
</dbReference>
<proteinExistence type="predicted"/>
<dbReference type="SUPFAM" id="SSF56003">
    <property type="entry name" value="Molybdenum cofactor-binding domain"/>
    <property type="match status" value="1"/>
</dbReference>
<dbReference type="GO" id="GO:0016491">
    <property type="term" value="F:oxidoreductase activity"/>
    <property type="evidence" value="ECO:0007669"/>
    <property type="project" value="UniProtKB-KW"/>
</dbReference>
<dbReference type="SUPFAM" id="SSF54665">
    <property type="entry name" value="CO dehydrogenase molybdoprotein N-domain-like"/>
    <property type="match status" value="1"/>
</dbReference>
<dbReference type="InterPro" id="IPR008274">
    <property type="entry name" value="AldOxase/xan_DH_MoCoBD1"/>
</dbReference>
<evidence type="ECO:0000256" key="1">
    <source>
        <dbReference type="ARBA" id="ARBA00022505"/>
    </source>
</evidence>
<dbReference type="EMBL" id="UINC01013578">
    <property type="protein sequence ID" value="SVA58573.1"/>
    <property type="molecule type" value="Genomic_DNA"/>
</dbReference>
<gene>
    <name evidence="4" type="ORF">METZ01_LOCUS111427</name>
</gene>
<dbReference type="SMART" id="SM01008">
    <property type="entry name" value="Ald_Xan_dh_C"/>
    <property type="match status" value="1"/>
</dbReference>
<name>A0A381X2Y1_9ZZZZ</name>
<feature type="domain" description="Aldehyde oxidase/xanthine dehydrogenase a/b hammerhead" evidence="3">
    <location>
        <begin position="18"/>
        <end position="130"/>
    </location>
</feature>
<evidence type="ECO:0000256" key="2">
    <source>
        <dbReference type="ARBA" id="ARBA00023002"/>
    </source>
</evidence>
<dbReference type="InterPro" id="IPR037165">
    <property type="entry name" value="AldOxase/xan_DH_Mopterin-bd_sf"/>
</dbReference>
<evidence type="ECO:0000313" key="4">
    <source>
        <dbReference type="EMBL" id="SVA58573.1"/>
    </source>
</evidence>